<feature type="domain" description="Carrier" evidence="6">
    <location>
        <begin position="529"/>
        <end position="603"/>
    </location>
</feature>
<dbReference type="PROSITE" id="PS00012">
    <property type="entry name" value="PHOSPHOPANTETHEINE"/>
    <property type="match status" value="1"/>
</dbReference>
<dbReference type="InterPro" id="IPR000873">
    <property type="entry name" value="AMP-dep_synth/lig_dom"/>
</dbReference>
<dbReference type="Gene3D" id="3.40.50.720">
    <property type="entry name" value="NAD(P)-binding Rossmann-like Domain"/>
    <property type="match status" value="1"/>
</dbReference>
<dbReference type="CDD" id="cd05930">
    <property type="entry name" value="A_NRPS"/>
    <property type="match status" value="1"/>
</dbReference>
<evidence type="ECO:0000256" key="5">
    <source>
        <dbReference type="SAM" id="MobiDB-lite"/>
    </source>
</evidence>
<dbReference type="Proteomes" id="UP001596160">
    <property type="component" value="Unassembled WGS sequence"/>
</dbReference>
<evidence type="ECO:0000313" key="8">
    <source>
        <dbReference type="Proteomes" id="UP001596160"/>
    </source>
</evidence>
<dbReference type="Pfam" id="PF00668">
    <property type="entry name" value="Condensation"/>
    <property type="match status" value="1"/>
</dbReference>
<dbReference type="RefSeq" id="WP_344482063.1">
    <property type="nucleotide sequence ID" value="NZ_BAAASB010000017.1"/>
</dbReference>
<accession>A0ABW0APZ0</accession>
<dbReference type="InterPro" id="IPR045851">
    <property type="entry name" value="AMP-bd_C_sf"/>
</dbReference>
<keyword evidence="8" id="KW-1185">Reference proteome</keyword>
<sequence length="1395" mass="147656">MTLAKRHAASLPELLTHNALTHPDRPAIGDGVRTFDYRALDTVASRVAALVARAGVGRGDRVAVFGPRDARVCALLFGVLRSGATAVLVDPGWSPPDIRRRLEAVEAGLALSTSAEFLAPEPYRTEVIDPAALLGSAPIGAVPGPAPDGCAPQDVAYLSFTSGSRGEPKAVAVTHANTVHYARALSERLGLTEADAPRVAHVTTLAADLGHTSWLLALATAGSVHLVPDDEVRDPERFWAALRGAGVTMLKTTPSHLTALLAGRPADAPTLDTVILGGEALPRPLAVSLLEQGVAARVANHYGPTETTVGATCFLARSAGELPADEATVPIGTAIGEVDLQLAPDDAVGELHIGGRGVSAGYFGRPAETARRFISHGGRRMYRTGDVCRRRPDGNLVFVGRSDRQVKVRGFRVDPVEIEHAMEEFPGVGQSAVIVRGTPTGSQLLAAVRLTGTGGESETLAALRSHLRDRLPGYSVPQPILAVPEFPFGPNGKLDRERLAAVVAGLIETRARGARTAHEDGNGNGEDGGAGTALARAVAELWADALGLPLVDLDADVLSLGGDSILAMRTIASLRRRGHRVGFEHFYEHPTPTLLAAAALAAGERPAPAAERVDTGDRRLSPAQRWLFRQPVDDPRHWNQSVVLRCAIPVDAPALAAAVLAVLRRHPALRTPVGPAGPGVPLPEGDPDAVSHSSIRATDPVAETVGGICTELHRSLDPEAGRLLRVHLFRGGPGVEDRLALIAHHLVVDGLSWRILLDDLACAYRAARDGQPAALPPTADFYSWAGSAAPAVPVQEAVAPRLPADEAAGGTEPATLIWSLDERATARLVERHGRSQRLEAILLTAFAEAVSGWSGQPRLGVEVETHGRSTEGDDGQHLDTVGWFTAVKWVAVDGTGGPERAAAGAEEELRQAPQLPMDVEGARPETGFNFLGTFQLTDEPSLEWTIADERAGSARCASGDSLYRIRLTARIIGGRLVTDLVYAWPRLSHENAEAVFAAFARSVAALADTTALPHTRASASTSGQLLHTGALPPRDSWRVVREPTRVLLTGATGYLGGHLLGQLSERGARVTCLVRGESDAAAARRLGGADVIAGDIDREGLGLSPAGLASARAAQIVVHSAADVRLVASPTELERTNNTAVRRLLSWIDREAPGARFHHVSTLAVSGGVEGTPRRFSEADLRIGQTFRTPYEKAKFRAEESVREWAASGRQAYIHRSGHIAADSRTGAFQRNVQDNRIYQVVRGYVLAGAAPSRPATTFEFSHADTVAAGIAAIAAHPHAAPGVYHVETPHAVAHDELVAWMIDHGYRIRLTDDATFAAALARAERDDPATARLASTWSQLGDRNIMVDSSWTTSVLDRLGVRFAPPTPQWWSAALSWAATTGFLPATAASAQLT</sequence>
<evidence type="ECO:0000256" key="4">
    <source>
        <dbReference type="ARBA" id="ARBA00022598"/>
    </source>
</evidence>
<dbReference type="Pfam" id="PF00550">
    <property type="entry name" value="PP-binding"/>
    <property type="match status" value="1"/>
</dbReference>
<dbReference type="InterPro" id="IPR025110">
    <property type="entry name" value="AMP-bd_C"/>
</dbReference>
<dbReference type="InterPro" id="IPR013120">
    <property type="entry name" value="FAR_NAD-bd"/>
</dbReference>
<keyword evidence="2" id="KW-0596">Phosphopantetheine</keyword>
<dbReference type="SUPFAM" id="SSF52777">
    <property type="entry name" value="CoA-dependent acyltransferases"/>
    <property type="match status" value="2"/>
</dbReference>
<dbReference type="Gene3D" id="3.30.559.10">
    <property type="entry name" value="Chloramphenicol acetyltransferase-like domain"/>
    <property type="match status" value="1"/>
</dbReference>
<dbReference type="PANTHER" id="PTHR45527:SF1">
    <property type="entry name" value="FATTY ACID SYNTHASE"/>
    <property type="match status" value="1"/>
</dbReference>
<dbReference type="InterPro" id="IPR023213">
    <property type="entry name" value="CAT-like_dom_sf"/>
</dbReference>
<reference evidence="8" key="1">
    <citation type="journal article" date="2019" name="Int. J. Syst. Evol. Microbiol.">
        <title>The Global Catalogue of Microorganisms (GCM) 10K type strain sequencing project: providing services to taxonomists for standard genome sequencing and annotation.</title>
        <authorList>
            <consortium name="The Broad Institute Genomics Platform"/>
            <consortium name="The Broad Institute Genome Sequencing Center for Infectious Disease"/>
            <person name="Wu L."/>
            <person name="Ma J."/>
        </authorList>
    </citation>
    <scope>NUCLEOTIDE SEQUENCE [LARGE SCALE GENOMIC DNA]</scope>
    <source>
        <strain evidence="8">PCU 266</strain>
    </source>
</reference>
<keyword evidence="4" id="KW-0436">Ligase</keyword>
<proteinExistence type="predicted"/>
<protein>
    <submittedName>
        <fullName evidence="7">AMP-binding protein</fullName>
    </submittedName>
</protein>
<dbReference type="Gene3D" id="3.30.559.30">
    <property type="entry name" value="Nonribosomal peptide synthetase, condensation domain"/>
    <property type="match status" value="1"/>
</dbReference>
<dbReference type="Pfam" id="PF13193">
    <property type="entry name" value="AMP-binding_C"/>
    <property type="match status" value="1"/>
</dbReference>
<dbReference type="Gene3D" id="3.30.300.30">
    <property type="match status" value="1"/>
</dbReference>
<evidence type="ECO:0000256" key="1">
    <source>
        <dbReference type="ARBA" id="ARBA00001957"/>
    </source>
</evidence>
<feature type="region of interest" description="Disordered" evidence="5">
    <location>
        <begin position="672"/>
        <end position="692"/>
    </location>
</feature>
<dbReference type="InterPro" id="IPR036736">
    <property type="entry name" value="ACP-like_sf"/>
</dbReference>
<evidence type="ECO:0000313" key="7">
    <source>
        <dbReference type="EMBL" id="MFC5154813.1"/>
    </source>
</evidence>
<dbReference type="Pfam" id="PF00501">
    <property type="entry name" value="AMP-binding"/>
    <property type="match status" value="1"/>
</dbReference>
<dbReference type="Gene3D" id="3.40.50.12780">
    <property type="entry name" value="N-terminal domain of ligase-like"/>
    <property type="match status" value="1"/>
</dbReference>
<evidence type="ECO:0000256" key="3">
    <source>
        <dbReference type="ARBA" id="ARBA00022553"/>
    </source>
</evidence>
<comment type="caution">
    <text evidence="7">The sequence shown here is derived from an EMBL/GenBank/DDBJ whole genome shotgun (WGS) entry which is preliminary data.</text>
</comment>
<dbReference type="Pfam" id="PF07993">
    <property type="entry name" value="NAD_binding_4"/>
    <property type="match status" value="1"/>
</dbReference>
<keyword evidence="3" id="KW-0597">Phosphoprotein</keyword>
<dbReference type="InterPro" id="IPR001242">
    <property type="entry name" value="Condensation_dom"/>
</dbReference>
<gene>
    <name evidence="7" type="ORF">ACFPRH_24035</name>
</gene>
<dbReference type="PANTHER" id="PTHR45527">
    <property type="entry name" value="NONRIBOSOMAL PEPTIDE SYNTHETASE"/>
    <property type="match status" value="1"/>
</dbReference>
<dbReference type="PIRSF" id="PIRSF001617">
    <property type="entry name" value="Alpha-AR"/>
    <property type="match status" value="1"/>
</dbReference>
<dbReference type="InterPro" id="IPR036291">
    <property type="entry name" value="NAD(P)-bd_dom_sf"/>
</dbReference>
<evidence type="ECO:0000256" key="2">
    <source>
        <dbReference type="ARBA" id="ARBA00022450"/>
    </source>
</evidence>
<comment type="cofactor">
    <cofactor evidence="1">
        <name>pantetheine 4'-phosphate</name>
        <dbReference type="ChEBI" id="CHEBI:47942"/>
    </cofactor>
</comment>
<evidence type="ECO:0000259" key="6">
    <source>
        <dbReference type="PROSITE" id="PS50075"/>
    </source>
</evidence>
<dbReference type="InterPro" id="IPR042099">
    <property type="entry name" value="ANL_N_sf"/>
</dbReference>
<dbReference type="SUPFAM" id="SSF56801">
    <property type="entry name" value="Acetyl-CoA synthetase-like"/>
    <property type="match status" value="1"/>
</dbReference>
<dbReference type="InterPro" id="IPR009081">
    <property type="entry name" value="PP-bd_ACP"/>
</dbReference>
<dbReference type="PROSITE" id="PS50075">
    <property type="entry name" value="CARRIER"/>
    <property type="match status" value="1"/>
</dbReference>
<dbReference type="InterPro" id="IPR006162">
    <property type="entry name" value="Ppantetheine_attach_site"/>
</dbReference>
<dbReference type="SUPFAM" id="SSF51735">
    <property type="entry name" value="NAD(P)-binding Rossmann-fold domains"/>
    <property type="match status" value="1"/>
</dbReference>
<organism evidence="7 8">
    <name type="scientific">Streptomyces amakusaensis</name>
    <dbReference type="NCBI Taxonomy" id="67271"/>
    <lineage>
        <taxon>Bacteria</taxon>
        <taxon>Bacillati</taxon>
        <taxon>Actinomycetota</taxon>
        <taxon>Actinomycetes</taxon>
        <taxon>Kitasatosporales</taxon>
        <taxon>Streptomycetaceae</taxon>
        <taxon>Streptomyces</taxon>
    </lineage>
</organism>
<name>A0ABW0APZ0_9ACTN</name>
<dbReference type="SUPFAM" id="SSF47336">
    <property type="entry name" value="ACP-like"/>
    <property type="match status" value="1"/>
</dbReference>
<dbReference type="EMBL" id="JBHSKP010000017">
    <property type="protein sequence ID" value="MFC5154813.1"/>
    <property type="molecule type" value="Genomic_DNA"/>
</dbReference>
<dbReference type="Gene3D" id="1.10.1200.10">
    <property type="entry name" value="ACP-like"/>
    <property type="match status" value="1"/>
</dbReference>